<evidence type="ECO:0000256" key="4">
    <source>
        <dbReference type="SAM" id="SignalP"/>
    </source>
</evidence>
<evidence type="ECO:0000313" key="6">
    <source>
        <dbReference type="EMBL" id="KAF7271306.1"/>
    </source>
</evidence>
<dbReference type="Proteomes" id="UP000625711">
    <property type="component" value="Unassembled WGS sequence"/>
</dbReference>
<reference evidence="6" key="1">
    <citation type="submission" date="2020-08" db="EMBL/GenBank/DDBJ databases">
        <title>Genome sequencing and assembly of the red palm weevil Rhynchophorus ferrugineus.</title>
        <authorList>
            <person name="Dias G.B."/>
            <person name="Bergman C.M."/>
            <person name="Manee M."/>
        </authorList>
    </citation>
    <scope>NUCLEOTIDE SEQUENCE</scope>
    <source>
        <strain evidence="6">AA-2017</strain>
        <tissue evidence="6">Whole larva</tissue>
    </source>
</reference>
<dbReference type="OrthoDB" id="10012075at2759"/>
<organism evidence="6 7">
    <name type="scientific">Rhynchophorus ferrugineus</name>
    <name type="common">Red palm weevil</name>
    <name type="synonym">Curculio ferrugineus</name>
    <dbReference type="NCBI Taxonomy" id="354439"/>
    <lineage>
        <taxon>Eukaryota</taxon>
        <taxon>Metazoa</taxon>
        <taxon>Ecdysozoa</taxon>
        <taxon>Arthropoda</taxon>
        <taxon>Hexapoda</taxon>
        <taxon>Insecta</taxon>
        <taxon>Pterygota</taxon>
        <taxon>Neoptera</taxon>
        <taxon>Endopterygota</taxon>
        <taxon>Coleoptera</taxon>
        <taxon>Polyphaga</taxon>
        <taxon>Cucujiformia</taxon>
        <taxon>Curculionidae</taxon>
        <taxon>Dryophthorinae</taxon>
        <taxon>Rhynchophorus</taxon>
    </lineage>
</organism>
<feature type="signal peptide" evidence="4">
    <location>
        <begin position="1"/>
        <end position="16"/>
    </location>
</feature>
<dbReference type="InterPro" id="IPR007110">
    <property type="entry name" value="Ig-like_dom"/>
</dbReference>
<dbReference type="Gene3D" id="2.60.40.10">
    <property type="entry name" value="Immunoglobulins"/>
    <property type="match status" value="1"/>
</dbReference>
<keyword evidence="3" id="KW-0393">Immunoglobulin domain</keyword>
<dbReference type="InterPro" id="IPR051170">
    <property type="entry name" value="Neural/epithelial_adhesion"/>
</dbReference>
<dbReference type="InterPro" id="IPR036179">
    <property type="entry name" value="Ig-like_dom_sf"/>
</dbReference>
<evidence type="ECO:0000256" key="2">
    <source>
        <dbReference type="ARBA" id="ARBA00023157"/>
    </source>
</evidence>
<gene>
    <name evidence="6" type="ORF">GWI33_015804</name>
</gene>
<feature type="chain" id="PRO_5032970663" description="Ig-like domain-containing protein" evidence="4">
    <location>
        <begin position="17"/>
        <end position="212"/>
    </location>
</feature>
<dbReference type="EMBL" id="JAACXV010013979">
    <property type="protein sequence ID" value="KAF7271306.1"/>
    <property type="molecule type" value="Genomic_DNA"/>
</dbReference>
<evidence type="ECO:0000256" key="1">
    <source>
        <dbReference type="ARBA" id="ARBA00022737"/>
    </source>
</evidence>
<dbReference type="Pfam" id="PF13927">
    <property type="entry name" value="Ig_3"/>
    <property type="match status" value="1"/>
</dbReference>
<keyword evidence="7" id="KW-1185">Reference proteome</keyword>
<dbReference type="AlphaFoldDB" id="A0A834M7R5"/>
<evidence type="ECO:0000256" key="3">
    <source>
        <dbReference type="ARBA" id="ARBA00023319"/>
    </source>
</evidence>
<accession>A0A834M7R5</accession>
<dbReference type="PROSITE" id="PS50835">
    <property type="entry name" value="IG_LIKE"/>
    <property type="match status" value="1"/>
</dbReference>
<evidence type="ECO:0000259" key="5">
    <source>
        <dbReference type="PROSITE" id="PS50835"/>
    </source>
</evidence>
<sequence length="212" mass="23870">MYYCLLALTAASLVNIFKDYPVSVPPSVWIQYQLIGAYDGQKITLECHSQAFPKSINYWSRENGDIIPHSAKYVPEIIGDNYKVHMKLTINYLAPEDYGIYKCISKNSLGDMEGSVNVYKIPHPNAAVPTKIKSVAHDKPADLTYSPSSDQNGKRNFKNLIPKASRQFIVADKRGKLPGNCSGIDTHHFRTIAFRSFIEIILLNVFVRNALM</sequence>
<keyword evidence="4" id="KW-0732">Signal</keyword>
<name>A0A834M7R5_RHYFE</name>
<dbReference type="PANTHER" id="PTHR12231">
    <property type="entry name" value="CTX-RELATED TYPE I TRANSMEMBRANE PROTEIN"/>
    <property type="match status" value="1"/>
</dbReference>
<protein>
    <recommendedName>
        <fullName evidence="5">Ig-like domain-containing protein</fullName>
    </recommendedName>
</protein>
<proteinExistence type="predicted"/>
<evidence type="ECO:0000313" key="7">
    <source>
        <dbReference type="Proteomes" id="UP000625711"/>
    </source>
</evidence>
<keyword evidence="1" id="KW-0677">Repeat</keyword>
<comment type="caution">
    <text evidence="6">The sequence shown here is derived from an EMBL/GenBank/DDBJ whole genome shotgun (WGS) entry which is preliminary data.</text>
</comment>
<dbReference type="SUPFAM" id="SSF48726">
    <property type="entry name" value="Immunoglobulin"/>
    <property type="match status" value="1"/>
</dbReference>
<feature type="domain" description="Ig-like" evidence="5">
    <location>
        <begin position="26"/>
        <end position="119"/>
    </location>
</feature>
<dbReference type="InterPro" id="IPR013783">
    <property type="entry name" value="Ig-like_fold"/>
</dbReference>
<dbReference type="PANTHER" id="PTHR12231:SF253">
    <property type="entry name" value="DPR-INTERACTING PROTEIN ETA, ISOFORM B-RELATED"/>
    <property type="match status" value="1"/>
</dbReference>
<keyword evidence="2" id="KW-1015">Disulfide bond</keyword>
<dbReference type="GO" id="GO:0043005">
    <property type="term" value="C:neuron projection"/>
    <property type="evidence" value="ECO:0007669"/>
    <property type="project" value="TreeGrafter"/>
</dbReference>